<name>A0A9D4LIR5_DREPO</name>
<dbReference type="AlphaFoldDB" id="A0A9D4LIR5"/>
<dbReference type="Proteomes" id="UP000828390">
    <property type="component" value="Unassembled WGS sequence"/>
</dbReference>
<evidence type="ECO:0000313" key="1">
    <source>
        <dbReference type="EMBL" id="KAH3859447.1"/>
    </source>
</evidence>
<accession>A0A9D4LIR5</accession>
<dbReference type="EMBL" id="JAIWYP010000003">
    <property type="protein sequence ID" value="KAH3859447.1"/>
    <property type="molecule type" value="Genomic_DNA"/>
</dbReference>
<proteinExistence type="predicted"/>
<reference evidence="1" key="1">
    <citation type="journal article" date="2019" name="bioRxiv">
        <title>The Genome of the Zebra Mussel, Dreissena polymorpha: A Resource for Invasive Species Research.</title>
        <authorList>
            <person name="McCartney M.A."/>
            <person name="Auch B."/>
            <person name="Kono T."/>
            <person name="Mallez S."/>
            <person name="Zhang Y."/>
            <person name="Obille A."/>
            <person name="Becker A."/>
            <person name="Abrahante J.E."/>
            <person name="Garbe J."/>
            <person name="Badalamenti J.P."/>
            <person name="Herman A."/>
            <person name="Mangelson H."/>
            <person name="Liachko I."/>
            <person name="Sullivan S."/>
            <person name="Sone E.D."/>
            <person name="Koren S."/>
            <person name="Silverstein K.A.T."/>
            <person name="Beckman K.B."/>
            <person name="Gohl D.M."/>
        </authorList>
    </citation>
    <scope>NUCLEOTIDE SEQUENCE</scope>
    <source>
        <strain evidence="1">Duluth1</strain>
        <tissue evidence="1">Whole animal</tissue>
    </source>
</reference>
<gene>
    <name evidence="1" type="ORF">DPMN_102262</name>
</gene>
<comment type="caution">
    <text evidence="1">The sequence shown here is derived from an EMBL/GenBank/DDBJ whole genome shotgun (WGS) entry which is preliminary data.</text>
</comment>
<evidence type="ECO:0000313" key="2">
    <source>
        <dbReference type="Proteomes" id="UP000828390"/>
    </source>
</evidence>
<organism evidence="1 2">
    <name type="scientific">Dreissena polymorpha</name>
    <name type="common">Zebra mussel</name>
    <name type="synonym">Mytilus polymorpha</name>
    <dbReference type="NCBI Taxonomy" id="45954"/>
    <lineage>
        <taxon>Eukaryota</taxon>
        <taxon>Metazoa</taxon>
        <taxon>Spiralia</taxon>
        <taxon>Lophotrochozoa</taxon>
        <taxon>Mollusca</taxon>
        <taxon>Bivalvia</taxon>
        <taxon>Autobranchia</taxon>
        <taxon>Heteroconchia</taxon>
        <taxon>Euheterodonta</taxon>
        <taxon>Imparidentia</taxon>
        <taxon>Neoheterodontei</taxon>
        <taxon>Myida</taxon>
        <taxon>Dreissenoidea</taxon>
        <taxon>Dreissenidae</taxon>
        <taxon>Dreissena</taxon>
    </lineage>
</organism>
<sequence length="105" mass="11527">MSDTEDVEGAKTANFIAVEMSEQDMINKLIASGYKVLMPETNPDIAIKGSHVSSTPFDKVEKKPSAIPKTFKFEQAVLSDQASASLQNVSHFEFPHGNVILVCLW</sequence>
<reference evidence="1" key="2">
    <citation type="submission" date="2020-11" db="EMBL/GenBank/DDBJ databases">
        <authorList>
            <person name="McCartney M.A."/>
            <person name="Auch B."/>
            <person name="Kono T."/>
            <person name="Mallez S."/>
            <person name="Becker A."/>
            <person name="Gohl D.M."/>
            <person name="Silverstein K.A.T."/>
            <person name="Koren S."/>
            <person name="Bechman K.B."/>
            <person name="Herman A."/>
            <person name="Abrahante J.E."/>
            <person name="Garbe J."/>
        </authorList>
    </citation>
    <scope>NUCLEOTIDE SEQUENCE</scope>
    <source>
        <strain evidence="1">Duluth1</strain>
        <tissue evidence="1">Whole animal</tissue>
    </source>
</reference>
<protein>
    <submittedName>
        <fullName evidence="1">Uncharacterized protein</fullName>
    </submittedName>
</protein>
<keyword evidence="2" id="KW-1185">Reference proteome</keyword>